<dbReference type="Pfam" id="PF00795">
    <property type="entry name" value="CN_hydrolase"/>
    <property type="match status" value="1"/>
</dbReference>
<dbReference type="GO" id="GO:0005886">
    <property type="term" value="C:plasma membrane"/>
    <property type="evidence" value="ECO:0007669"/>
    <property type="project" value="UniProtKB-SubCell"/>
</dbReference>
<evidence type="ECO:0000256" key="7">
    <source>
        <dbReference type="ARBA" id="ARBA00023315"/>
    </source>
</evidence>
<protein>
    <recommendedName>
        <fullName evidence="8">Apolipoprotein N-acyltransferase</fullName>
        <shortName evidence="8">ALP N-acyltransferase</shortName>
        <ecNumber evidence="8">2.3.1.269</ecNumber>
    </recommendedName>
</protein>
<keyword evidence="3 8" id="KW-0808">Transferase</keyword>
<feature type="domain" description="CN hydrolase" evidence="10">
    <location>
        <begin position="413"/>
        <end position="662"/>
    </location>
</feature>
<comment type="pathway">
    <text evidence="8">Protein modification; lipoprotein biosynthesis (N-acyl transfer).</text>
</comment>
<feature type="compositionally biased region" description="Polar residues" evidence="9">
    <location>
        <begin position="265"/>
        <end position="370"/>
    </location>
</feature>
<comment type="subcellular location">
    <subcellularLocation>
        <location evidence="1 8">Cell membrane</location>
        <topology evidence="1 8">Multi-pass membrane protein</topology>
    </subcellularLocation>
</comment>
<evidence type="ECO:0000256" key="9">
    <source>
        <dbReference type="SAM" id="MobiDB-lite"/>
    </source>
</evidence>
<name>A0A9Q9SV65_MOOP1</name>
<dbReference type="NCBIfam" id="TIGR00546">
    <property type="entry name" value="lnt"/>
    <property type="match status" value="1"/>
</dbReference>
<dbReference type="PANTHER" id="PTHR38686">
    <property type="entry name" value="APOLIPOPROTEIN N-ACYLTRANSFERASE"/>
    <property type="match status" value="1"/>
</dbReference>
<evidence type="ECO:0000256" key="3">
    <source>
        <dbReference type="ARBA" id="ARBA00022679"/>
    </source>
</evidence>
<dbReference type="GO" id="GO:0042158">
    <property type="term" value="P:lipoprotein biosynthetic process"/>
    <property type="evidence" value="ECO:0007669"/>
    <property type="project" value="UniProtKB-UniRule"/>
</dbReference>
<keyword evidence="5 8" id="KW-1133">Transmembrane helix</keyword>
<dbReference type="InterPro" id="IPR003010">
    <property type="entry name" value="C-N_Hydrolase"/>
</dbReference>
<dbReference type="EMBL" id="CP017708">
    <property type="protein sequence ID" value="WAN70225.1"/>
    <property type="molecule type" value="Genomic_DNA"/>
</dbReference>
<feature type="transmembrane region" description="Helical" evidence="8">
    <location>
        <begin position="35"/>
        <end position="54"/>
    </location>
</feature>
<evidence type="ECO:0000256" key="1">
    <source>
        <dbReference type="ARBA" id="ARBA00004651"/>
    </source>
</evidence>
<dbReference type="Proteomes" id="UP000176944">
    <property type="component" value="Chromosome"/>
</dbReference>
<dbReference type="PROSITE" id="PS50263">
    <property type="entry name" value="CN_HYDROLASE"/>
    <property type="match status" value="1"/>
</dbReference>
<keyword evidence="7 8" id="KW-0012">Acyltransferase</keyword>
<gene>
    <name evidence="8 11" type="primary">lnt</name>
    <name evidence="11" type="ORF">BJP36_36855</name>
</gene>
<keyword evidence="4 8" id="KW-0812">Transmembrane</keyword>
<keyword evidence="2 8" id="KW-1003">Cell membrane</keyword>
<feature type="transmembrane region" description="Helical" evidence="8">
    <location>
        <begin position="12"/>
        <end position="28"/>
    </location>
</feature>
<reference evidence="11" key="2">
    <citation type="submission" date="2022-10" db="EMBL/GenBank/DDBJ databases">
        <authorList>
            <person name="Ngo T.-E."/>
        </authorList>
    </citation>
    <scope>NUCLEOTIDE SEQUENCE</scope>
    <source>
        <strain evidence="11">JHB</strain>
    </source>
</reference>
<dbReference type="SUPFAM" id="SSF56317">
    <property type="entry name" value="Carbon-nitrogen hydrolase"/>
    <property type="match status" value="1"/>
</dbReference>
<evidence type="ECO:0000313" key="11">
    <source>
        <dbReference type="EMBL" id="WAN70225.1"/>
    </source>
</evidence>
<dbReference type="Gene3D" id="3.60.110.10">
    <property type="entry name" value="Carbon-nitrogen hydrolase"/>
    <property type="match status" value="1"/>
</dbReference>
<feature type="transmembrane region" description="Helical" evidence="8">
    <location>
        <begin position="66"/>
        <end position="93"/>
    </location>
</feature>
<evidence type="ECO:0000256" key="2">
    <source>
        <dbReference type="ARBA" id="ARBA00022475"/>
    </source>
</evidence>
<dbReference type="EC" id="2.3.1.269" evidence="8"/>
<feature type="transmembrane region" description="Helical" evidence="8">
    <location>
        <begin position="670"/>
        <end position="696"/>
    </location>
</feature>
<reference evidence="11" key="1">
    <citation type="journal article" date="2017" name="Proc. Natl. Acad. Sci. U.S.A.">
        <title>Comparative genomics uncovers the prolific and distinctive metabolic potential of the cyanobacterial genus Moorea.</title>
        <authorList>
            <person name="Leao T."/>
            <person name="Castelao G."/>
            <person name="Korobeynikov A."/>
            <person name="Monroe E.A."/>
            <person name="Podell S."/>
            <person name="Glukhov E."/>
            <person name="Allen E.E."/>
            <person name="Gerwick W.H."/>
            <person name="Gerwick L."/>
        </authorList>
    </citation>
    <scope>NUCLEOTIDE SEQUENCE</scope>
    <source>
        <strain evidence="11">JHB</strain>
    </source>
</reference>
<dbReference type="CDD" id="cd07571">
    <property type="entry name" value="ALP_N-acyl_transferase"/>
    <property type="match status" value="1"/>
</dbReference>
<feature type="transmembrane region" description="Helical" evidence="8">
    <location>
        <begin position="173"/>
        <end position="199"/>
    </location>
</feature>
<evidence type="ECO:0000259" key="10">
    <source>
        <dbReference type="PROSITE" id="PS50263"/>
    </source>
</evidence>
<evidence type="ECO:0000256" key="6">
    <source>
        <dbReference type="ARBA" id="ARBA00023136"/>
    </source>
</evidence>
<evidence type="ECO:0000256" key="8">
    <source>
        <dbReference type="HAMAP-Rule" id="MF_01148"/>
    </source>
</evidence>
<dbReference type="HAMAP" id="MF_01148">
    <property type="entry name" value="Lnt"/>
    <property type="match status" value="1"/>
</dbReference>
<dbReference type="InterPro" id="IPR045378">
    <property type="entry name" value="LNT_N"/>
</dbReference>
<comment type="similarity">
    <text evidence="8">Belongs to the CN hydrolase family. Apolipoprotein N-acyltransferase subfamily.</text>
</comment>
<dbReference type="InterPro" id="IPR036526">
    <property type="entry name" value="C-N_Hydrolase_sf"/>
</dbReference>
<evidence type="ECO:0000256" key="5">
    <source>
        <dbReference type="ARBA" id="ARBA00022989"/>
    </source>
</evidence>
<dbReference type="Pfam" id="PF20154">
    <property type="entry name" value="LNT_N"/>
    <property type="match status" value="1"/>
</dbReference>
<dbReference type="PANTHER" id="PTHR38686:SF1">
    <property type="entry name" value="APOLIPOPROTEIN N-ACYLTRANSFERASE"/>
    <property type="match status" value="1"/>
</dbReference>
<keyword evidence="6 8" id="KW-0472">Membrane</keyword>
<organism evidence="11">
    <name type="scientific">Moorena producens (strain JHB)</name>
    <dbReference type="NCBI Taxonomy" id="1454205"/>
    <lineage>
        <taxon>Bacteria</taxon>
        <taxon>Bacillati</taxon>
        <taxon>Cyanobacteriota</taxon>
        <taxon>Cyanophyceae</taxon>
        <taxon>Coleofasciculales</taxon>
        <taxon>Coleofasciculaceae</taxon>
        <taxon>Moorena</taxon>
    </lineage>
</organism>
<proteinExistence type="inferred from homology"/>
<comment type="catalytic activity">
    <reaction evidence="8">
        <text>N-terminal S-1,2-diacyl-sn-glyceryl-L-cysteinyl-[lipoprotein] + a glycerophospholipid = N-acyl-S-1,2-diacyl-sn-glyceryl-L-cysteinyl-[lipoprotein] + a 2-acyl-sn-glycero-3-phospholipid + H(+)</text>
        <dbReference type="Rhea" id="RHEA:48228"/>
        <dbReference type="Rhea" id="RHEA-COMP:14681"/>
        <dbReference type="Rhea" id="RHEA-COMP:14684"/>
        <dbReference type="ChEBI" id="CHEBI:15378"/>
        <dbReference type="ChEBI" id="CHEBI:136912"/>
        <dbReference type="ChEBI" id="CHEBI:140656"/>
        <dbReference type="ChEBI" id="CHEBI:140657"/>
        <dbReference type="ChEBI" id="CHEBI:140660"/>
        <dbReference type="EC" id="2.3.1.269"/>
    </reaction>
</comment>
<dbReference type="AlphaFoldDB" id="A0A9Q9SV65"/>
<evidence type="ECO:0000256" key="4">
    <source>
        <dbReference type="ARBA" id="ARBA00022692"/>
    </source>
</evidence>
<sequence length="697" mass="76764">MGLTPSPTEAWPLAWIALVPLWFIVVRGQTIRGNALSGLIWGIGYHGLALSWITGIHPMDWMGVPWLASIAIALFCWIFITLWGALLVAVWAIGISITQSIKWVSTKATQQRDLNPDLNRDLNLPTPTQNYVLLTSCLRVLIGTGLWCGIETLRSMSPLYWSSLSYTQSPHNLIILHLGQLSGPITVTAAIVAVNGLIAESGLNVSRLKVSGLNVGRFNVGRLKVGRFNVGRLKVNQLKVNQLKVGRLKVNQLKVGRFNVESDHNNLGQKATLREQQTNLEPSTPKNLKPSTPKNLKPSTPTNLQPSTPKNLQPSTPTNLQPSTPQNLQPSTPTNLQPSTPTNLQDSTPQNLQPSTPQNLQPSTPTNLQPLQTFNPYKPLTVLGIAIGLLISLHLLGWLLYSKPIEQSKDSAIKVGIIQGNIPNEIKLYSAGWQRAIKGYTTGYQTLADQKVDAVLTPETALPFLWEEQVRTVSSFYSAILDKGVLVWVGGYGQRGRSFTNSLFTVTGTGETFSRYDKVKLVPLGEYIPFEEFLGRLIDRLSPLDAHLAAGKPDQLLETPFGQAVVGICYESAFSEHFRYQTAAGGQFILTASNNAHYSNTMPAQHHAQDVMRSIETDRWTVRATNTGYSGIVDPHGKTVWLSGINTYELHADTIYRRQTQTLYVRWGNWLTPVLLGLGGIGWLVLGWFGVSVGLVN</sequence>
<feature type="region of interest" description="Disordered" evidence="9">
    <location>
        <begin position="264"/>
        <end position="370"/>
    </location>
</feature>
<comment type="function">
    <text evidence="8">Catalyzes the phospholipid dependent N-acylation of the N-terminal cysteine of apolipoprotein, the last step in lipoprotein maturation.</text>
</comment>
<dbReference type="InterPro" id="IPR004563">
    <property type="entry name" value="Apolipo_AcylTrfase"/>
</dbReference>
<dbReference type="GO" id="GO:0016410">
    <property type="term" value="F:N-acyltransferase activity"/>
    <property type="evidence" value="ECO:0007669"/>
    <property type="project" value="UniProtKB-UniRule"/>
</dbReference>
<accession>A0A9Q9SV65</accession>
<feature type="transmembrane region" description="Helical" evidence="8">
    <location>
        <begin position="380"/>
        <end position="401"/>
    </location>
</feature>